<dbReference type="InterPro" id="IPR050107">
    <property type="entry name" value="ABC_carbohydrate_import_ATPase"/>
</dbReference>
<dbReference type="SUPFAM" id="SSF52540">
    <property type="entry name" value="P-loop containing nucleoside triphosphate hydrolases"/>
    <property type="match status" value="1"/>
</dbReference>
<evidence type="ECO:0000256" key="3">
    <source>
        <dbReference type="ARBA" id="ARBA00022741"/>
    </source>
</evidence>
<organism evidence="5 6">
    <name type="scientific">Cohnella yongneupensis</name>
    <dbReference type="NCBI Taxonomy" id="425006"/>
    <lineage>
        <taxon>Bacteria</taxon>
        <taxon>Bacillati</taxon>
        <taxon>Bacillota</taxon>
        <taxon>Bacilli</taxon>
        <taxon>Bacillales</taxon>
        <taxon>Paenibacillaceae</taxon>
        <taxon>Cohnella</taxon>
    </lineage>
</organism>
<name>A0ABW0R6B2_9BACL</name>
<accession>A0ABW0R6B2</accession>
<keyword evidence="3" id="KW-0547">Nucleotide-binding</keyword>
<dbReference type="Gene3D" id="3.40.50.300">
    <property type="entry name" value="P-loop containing nucleotide triphosphate hydrolases"/>
    <property type="match status" value="1"/>
</dbReference>
<evidence type="ECO:0000256" key="4">
    <source>
        <dbReference type="ARBA" id="ARBA00022840"/>
    </source>
</evidence>
<evidence type="ECO:0000256" key="1">
    <source>
        <dbReference type="ARBA" id="ARBA00022448"/>
    </source>
</evidence>
<keyword evidence="1" id="KW-0813">Transport</keyword>
<evidence type="ECO:0000313" key="5">
    <source>
        <dbReference type="EMBL" id="MFC5531392.1"/>
    </source>
</evidence>
<proteinExistence type="predicted"/>
<dbReference type="EMBL" id="JBHSNC010000053">
    <property type="protein sequence ID" value="MFC5531392.1"/>
    <property type="molecule type" value="Genomic_DNA"/>
</dbReference>
<gene>
    <name evidence="5" type="ORF">ACFPQ4_18390</name>
</gene>
<keyword evidence="2" id="KW-0677">Repeat</keyword>
<evidence type="ECO:0000256" key="2">
    <source>
        <dbReference type="ARBA" id="ARBA00022737"/>
    </source>
</evidence>
<sequence length="59" mass="6211">MEEPLLKVTGLTKVFGNVRANDGVTLSAHAAEIHAVLGENGAGKRPRITTNGITKRRSG</sequence>
<dbReference type="InterPro" id="IPR027417">
    <property type="entry name" value="P-loop_NTPase"/>
</dbReference>
<dbReference type="RefSeq" id="WP_378113347.1">
    <property type="nucleotide sequence ID" value="NZ_JBHSNC010000053.1"/>
</dbReference>
<keyword evidence="4" id="KW-0067">ATP-binding</keyword>
<evidence type="ECO:0008006" key="7">
    <source>
        <dbReference type="Google" id="ProtNLM"/>
    </source>
</evidence>
<keyword evidence="6" id="KW-1185">Reference proteome</keyword>
<dbReference type="PANTHER" id="PTHR43790:SF9">
    <property type="entry name" value="GALACTOFURANOSE TRANSPORTER ATP-BINDING PROTEIN YTFR"/>
    <property type="match status" value="1"/>
</dbReference>
<comment type="caution">
    <text evidence="5">The sequence shown here is derived from an EMBL/GenBank/DDBJ whole genome shotgun (WGS) entry which is preliminary data.</text>
</comment>
<reference evidence="6" key="1">
    <citation type="journal article" date="2019" name="Int. J. Syst. Evol. Microbiol.">
        <title>The Global Catalogue of Microorganisms (GCM) 10K type strain sequencing project: providing services to taxonomists for standard genome sequencing and annotation.</title>
        <authorList>
            <consortium name="The Broad Institute Genomics Platform"/>
            <consortium name="The Broad Institute Genome Sequencing Center for Infectious Disease"/>
            <person name="Wu L."/>
            <person name="Ma J."/>
        </authorList>
    </citation>
    <scope>NUCLEOTIDE SEQUENCE [LARGE SCALE GENOMIC DNA]</scope>
    <source>
        <strain evidence="6">CGMCC 1.18578</strain>
    </source>
</reference>
<dbReference type="PANTHER" id="PTHR43790">
    <property type="entry name" value="CARBOHYDRATE TRANSPORT ATP-BINDING PROTEIN MG119-RELATED"/>
    <property type="match status" value="1"/>
</dbReference>
<evidence type="ECO:0000313" key="6">
    <source>
        <dbReference type="Proteomes" id="UP001596108"/>
    </source>
</evidence>
<protein>
    <recommendedName>
        <fullName evidence="7">ABC transporter domain-containing protein</fullName>
    </recommendedName>
</protein>
<dbReference type="Proteomes" id="UP001596108">
    <property type="component" value="Unassembled WGS sequence"/>
</dbReference>